<dbReference type="RefSeq" id="WP_055053471.1">
    <property type="nucleotide sequence ID" value="NZ_CYZA01000009.1"/>
</dbReference>
<proteinExistence type="predicted"/>
<dbReference type="AlphaFoldDB" id="A0A174BRZ9"/>
<gene>
    <name evidence="2" type="ORF">ERS852395_01908</name>
</gene>
<dbReference type="Proteomes" id="UP000095447">
    <property type="component" value="Unassembled WGS sequence"/>
</dbReference>
<evidence type="ECO:0008006" key="4">
    <source>
        <dbReference type="Google" id="ProtNLM"/>
    </source>
</evidence>
<keyword evidence="1" id="KW-0175">Coiled coil</keyword>
<organism evidence="2 3">
    <name type="scientific">Blautia obeum</name>
    <dbReference type="NCBI Taxonomy" id="40520"/>
    <lineage>
        <taxon>Bacteria</taxon>
        <taxon>Bacillati</taxon>
        <taxon>Bacillota</taxon>
        <taxon>Clostridia</taxon>
        <taxon>Lachnospirales</taxon>
        <taxon>Lachnospiraceae</taxon>
        <taxon>Blautia</taxon>
    </lineage>
</organism>
<evidence type="ECO:0000256" key="1">
    <source>
        <dbReference type="SAM" id="Coils"/>
    </source>
</evidence>
<name>A0A174BRZ9_9FIRM</name>
<reference evidence="2 3" key="1">
    <citation type="submission" date="2015-09" db="EMBL/GenBank/DDBJ databases">
        <authorList>
            <consortium name="Pathogen Informatics"/>
        </authorList>
    </citation>
    <scope>NUCLEOTIDE SEQUENCE [LARGE SCALE GENOMIC DNA]</scope>
    <source>
        <strain evidence="2 3">2789STDY5608838</strain>
    </source>
</reference>
<feature type="coiled-coil region" evidence="1">
    <location>
        <begin position="240"/>
        <end position="270"/>
    </location>
</feature>
<evidence type="ECO:0000313" key="3">
    <source>
        <dbReference type="Proteomes" id="UP000095447"/>
    </source>
</evidence>
<dbReference type="EMBL" id="CYZA01000009">
    <property type="protein sequence ID" value="CUO02336.1"/>
    <property type="molecule type" value="Genomic_DNA"/>
</dbReference>
<accession>A0A174BRZ9</accession>
<evidence type="ECO:0000313" key="2">
    <source>
        <dbReference type="EMBL" id="CUO02336.1"/>
    </source>
</evidence>
<protein>
    <recommendedName>
        <fullName evidence="4">Rpn family recombination-promoting nuclease/putative transposase</fullName>
    </recommendedName>
</protein>
<sequence length="319" mass="37120">MNNTIFDDVFRTMIEKMPYLAVPLINEVFHTSYPENVPIVQLRNEHQQENGEIITDSCLKIAGKLYHIECQSVDDTTMAIRMIEYDFSIAIENAQKQGRKYRMDFPKSCVLYLRSGKNTPDFLEIEMVLSDEKIVHYWVPTMKLETYTRNSIFEKNLLMLLPFYIMRYEKDIHEMSENPEMFQSLLNDYEEIRINLERELSGADKTALYMNLNKLIIKIADYICRNEKTVRKGIGEIMGGKVLELESERLERLQKEAEAEAKAIGEARGRAIGEAIGEERLSTLLNRLIMDGRSAEIQSVVTNTDIRKQLYKEYGILSE</sequence>